<keyword evidence="2" id="KW-1185">Reference proteome</keyword>
<dbReference type="EMBL" id="MW394391">
    <property type="protein sequence ID" value="QQV92260.1"/>
    <property type="molecule type" value="Genomic_DNA"/>
</dbReference>
<sequence length="121" mass="13771">MKVSIDITETQLKRPESFLNVSLSIDQLLIDKYYLVVFKTHTEAPECFLTTAKDFFTEKTIIEYWLAKNGTVFEAGHVSSICLVKVVGYSQQGFPVAMRSDGEKRPLAEFPEELLPLLTKH</sequence>
<evidence type="ECO:0000313" key="2">
    <source>
        <dbReference type="Proteomes" id="UP000596381"/>
    </source>
</evidence>
<accession>A0A7U0J6E3</accession>
<evidence type="ECO:0000313" key="1">
    <source>
        <dbReference type="EMBL" id="QQV92260.1"/>
    </source>
</evidence>
<gene>
    <name evidence="1" type="ORF">vBKpMFBKp24_064</name>
</gene>
<organism evidence="1 2">
    <name type="scientific">Klebsiella phage vB_KpM_FBKp24</name>
    <dbReference type="NCBI Taxonomy" id="2801834"/>
    <lineage>
        <taxon>Viruses</taxon>
        <taxon>Duplodnaviria</taxon>
        <taxon>Heunggongvirae</taxon>
        <taxon>Uroviricota</taxon>
        <taxon>Caudoviricetes</taxon>
        <taxon>Chimalliviridae</taxon>
        <taxon>Maaswegvirus</taxon>
        <taxon>Maaswegvirus Kp24</taxon>
    </lineage>
</organism>
<reference evidence="1 2" key="1">
    <citation type="submission" date="2020-12" db="EMBL/GenBank/DDBJ databases">
        <title>Genomic characterization of four novel bacteriophages infecting Klebsiella pneumoniae.</title>
        <authorList>
            <person name="Estrada Bonilla B."/>
            <person name="Costa A.R."/>
            <person name="van Rossum T."/>
            <person name="Hagedoorn S."/>
            <person name="Wallinga H."/>
            <person name="Xiao M."/>
            <person name="Song W."/>
            <person name="Haas P.-J."/>
            <person name="Nobrega F.L."/>
            <person name="Brouns S.J.J."/>
        </authorList>
    </citation>
    <scope>NUCLEOTIDE SEQUENCE [LARGE SCALE GENOMIC DNA]</scope>
</reference>
<name>A0A7U0J6E3_9CAUD</name>
<protein>
    <submittedName>
        <fullName evidence="1">Uncharacterized protein</fullName>
    </submittedName>
</protein>
<dbReference type="Proteomes" id="UP000596381">
    <property type="component" value="Segment"/>
</dbReference>
<proteinExistence type="predicted"/>